<reference evidence="7" key="2">
    <citation type="submission" date="2021-09" db="EMBL/GenBank/DDBJ databases">
        <authorList>
            <person name="Gilroy R."/>
        </authorList>
    </citation>
    <scope>NUCLEOTIDE SEQUENCE</scope>
    <source>
        <strain evidence="7">ChiGjej2B2-19336</strain>
    </source>
</reference>
<dbReference type="InterPro" id="IPR002197">
    <property type="entry name" value="HTH_Fis"/>
</dbReference>
<dbReference type="PANTHER" id="PTHR32071">
    <property type="entry name" value="TRANSCRIPTIONAL REGULATORY PROTEIN"/>
    <property type="match status" value="1"/>
</dbReference>
<sequence>MAHFMEEMLLSPERQAAIRAQKMAFLRGGQVDRSIVRDIIAESWERSYAYGIDPVANQPIIATSAEYVSTLEKNATLIEIASSFIDNALLPSLLFQRSSITFTDERGIELCSSRKNTGRNEFFPRDGGKDISTEDSKGTNAIGTCIALRDAVEIFGEEHFADRGSKWACTAAPVFDDKEDLRGVLFVTQPCTLYHPHTLGMVKAVAFAISGQLRLKTMLRQQQAMADLMEAGAIILSPSLNIEIINGQARNVLRLGGEYRGRNIMDIIRPNSRLEDMLHSPVPVVNQEMDLTLQTGKKLSCMISCYRYGGGLVLLLSETRRMRSLAVQLAGTQAAFTFDQIIGESPAIVAVREQARMVAGRHTTILLLGESGTGKELFAQAIHNASPRANKPFVAVNCGAIPRSLVESELFGYAQGTFTGGDKNGKPGKFELADEGTIFLDEIGDMPLDAQVALLRLLQNGEVTRVGGKNSRKVSVRVIAATNRNLQEAIAAHVFRADLYYRLNVFPLQLPPLSARSGDVPLLAVQFLHKFSSSLYKKVKGFTREALCRMNEYTWPGNIRELENVVERAVNICPEGSFIDVDSLPPYIGKSSEGSLIPEGTLYAGERVGIIDALRQTGGNIRAAAKILGVSRGGLYVKMKRFGLNPDEFR</sequence>
<accession>A0A921DRY3</accession>
<dbReference type="GO" id="GO:0005524">
    <property type="term" value="F:ATP binding"/>
    <property type="evidence" value="ECO:0007669"/>
    <property type="project" value="UniProtKB-KW"/>
</dbReference>
<evidence type="ECO:0000256" key="1">
    <source>
        <dbReference type="ARBA" id="ARBA00022741"/>
    </source>
</evidence>
<dbReference type="PROSITE" id="PS00675">
    <property type="entry name" value="SIGMA54_INTERACT_1"/>
    <property type="match status" value="1"/>
</dbReference>
<dbReference type="Pfam" id="PF25601">
    <property type="entry name" value="AAA_lid_14"/>
    <property type="match status" value="1"/>
</dbReference>
<evidence type="ECO:0000313" key="8">
    <source>
        <dbReference type="Proteomes" id="UP000698963"/>
    </source>
</evidence>
<dbReference type="Pfam" id="PF00158">
    <property type="entry name" value="Sigma54_activat"/>
    <property type="match status" value="1"/>
</dbReference>
<gene>
    <name evidence="7" type="ORF">K8W16_01775</name>
</gene>
<dbReference type="Gene3D" id="1.10.10.60">
    <property type="entry name" value="Homeodomain-like"/>
    <property type="match status" value="1"/>
</dbReference>
<dbReference type="GO" id="GO:0006355">
    <property type="term" value="P:regulation of DNA-templated transcription"/>
    <property type="evidence" value="ECO:0007669"/>
    <property type="project" value="InterPro"/>
</dbReference>
<dbReference type="InterPro" id="IPR027417">
    <property type="entry name" value="P-loop_NTPase"/>
</dbReference>
<dbReference type="InterPro" id="IPR002078">
    <property type="entry name" value="Sigma_54_int"/>
</dbReference>
<dbReference type="SUPFAM" id="SSF46689">
    <property type="entry name" value="Homeodomain-like"/>
    <property type="match status" value="1"/>
</dbReference>
<evidence type="ECO:0000256" key="4">
    <source>
        <dbReference type="ARBA" id="ARBA00023125"/>
    </source>
</evidence>
<dbReference type="InterPro" id="IPR003593">
    <property type="entry name" value="AAA+_ATPase"/>
</dbReference>
<dbReference type="Gene3D" id="3.40.50.300">
    <property type="entry name" value="P-loop containing nucleotide triphosphate hydrolases"/>
    <property type="match status" value="1"/>
</dbReference>
<dbReference type="EMBL" id="DYZA01000031">
    <property type="protein sequence ID" value="HJD96362.1"/>
    <property type="molecule type" value="Genomic_DNA"/>
</dbReference>
<dbReference type="SUPFAM" id="SSF52540">
    <property type="entry name" value="P-loop containing nucleoside triphosphate hydrolases"/>
    <property type="match status" value="1"/>
</dbReference>
<dbReference type="SMART" id="SM00382">
    <property type="entry name" value="AAA"/>
    <property type="match status" value="1"/>
</dbReference>
<dbReference type="RefSeq" id="WP_304120625.1">
    <property type="nucleotide sequence ID" value="NZ_DYZA01000031.1"/>
</dbReference>
<dbReference type="Pfam" id="PF02954">
    <property type="entry name" value="HTH_8"/>
    <property type="match status" value="1"/>
</dbReference>
<comment type="caution">
    <text evidence="7">The sequence shown here is derived from an EMBL/GenBank/DDBJ whole genome shotgun (WGS) entry which is preliminary data.</text>
</comment>
<keyword evidence="3" id="KW-0805">Transcription regulation</keyword>
<evidence type="ECO:0000256" key="2">
    <source>
        <dbReference type="ARBA" id="ARBA00022840"/>
    </source>
</evidence>
<dbReference type="PROSITE" id="PS00676">
    <property type="entry name" value="SIGMA54_INTERACT_2"/>
    <property type="match status" value="1"/>
</dbReference>
<evidence type="ECO:0000256" key="5">
    <source>
        <dbReference type="ARBA" id="ARBA00023163"/>
    </source>
</evidence>
<dbReference type="AlphaFoldDB" id="A0A921DRY3"/>
<dbReference type="InterPro" id="IPR029016">
    <property type="entry name" value="GAF-like_dom_sf"/>
</dbReference>
<dbReference type="InterPro" id="IPR058031">
    <property type="entry name" value="AAA_lid_NorR"/>
</dbReference>
<keyword evidence="2" id="KW-0067">ATP-binding</keyword>
<dbReference type="PROSITE" id="PS50045">
    <property type="entry name" value="SIGMA54_INTERACT_4"/>
    <property type="match status" value="1"/>
</dbReference>
<dbReference type="InterPro" id="IPR009057">
    <property type="entry name" value="Homeodomain-like_sf"/>
</dbReference>
<protein>
    <submittedName>
        <fullName evidence="7">Sigma 54-interacting transcriptional regulator</fullName>
    </submittedName>
</protein>
<dbReference type="PRINTS" id="PR01590">
    <property type="entry name" value="HTHFIS"/>
</dbReference>
<dbReference type="Gene3D" id="3.30.450.20">
    <property type="entry name" value="PAS domain"/>
    <property type="match status" value="1"/>
</dbReference>
<keyword evidence="4" id="KW-0238">DNA-binding</keyword>
<dbReference type="PANTHER" id="PTHR32071:SF57">
    <property type="entry name" value="C4-DICARBOXYLATE TRANSPORT TRANSCRIPTIONAL REGULATORY PROTEIN DCTD"/>
    <property type="match status" value="1"/>
</dbReference>
<evidence type="ECO:0000256" key="3">
    <source>
        <dbReference type="ARBA" id="ARBA00023015"/>
    </source>
</evidence>
<keyword evidence="1" id="KW-0547">Nucleotide-binding</keyword>
<keyword evidence="5" id="KW-0804">Transcription</keyword>
<name>A0A921DRY3_9BACT</name>
<reference evidence="7" key="1">
    <citation type="journal article" date="2021" name="PeerJ">
        <title>Extensive microbial diversity within the chicken gut microbiome revealed by metagenomics and culture.</title>
        <authorList>
            <person name="Gilroy R."/>
            <person name="Ravi A."/>
            <person name="Getino M."/>
            <person name="Pursley I."/>
            <person name="Horton D.L."/>
            <person name="Alikhan N.F."/>
            <person name="Baker D."/>
            <person name="Gharbi K."/>
            <person name="Hall N."/>
            <person name="Watson M."/>
            <person name="Adriaenssens E.M."/>
            <person name="Foster-Nyarko E."/>
            <person name="Jarju S."/>
            <person name="Secka A."/>
            <person name="Antonio M."/>
            <person name="Oren A."/>
            <person name="Chaudhuri R.R."/>
            <person name="La Ragione R."/>
            <person name="Hildebrand F."/>
            <person name="Pallen M.J."/>
        </authorList>
    </citation>
    <scope>NUCLEOTIDE SEQUENCE</scope>
    <source>
        <strain evidence="7">ChiGjej2B2-19336</strain>
    </source>
</reference>
<dbReference type="Gene3D" id="3.30.450.40">
    <property type="match status" value="1"/>
</dbReference>
<dbReference type="GO" id="GO:0043565">
    <property type="term" value="F:sequence-specific DNA binding"/>
    <property type="evidence" value="ECO:0007669"/>
    <property type="project" value="InterPro"/>
</dbReference>
<dbReference type="PROSITE" id="PS00688">
    <property type="entry name" value="SIGMA54_INTERACT_3"/>
    <property type="match status" value="1"/>
</dbReference>
<dbReference type="Gene3D" id="1.10.8.60">
    <property type="match status" value="1"/>
</dbReference>
<dbReference type="InterPro" id="IPR003018">
    <property type="entry name" value="GAF"/>
</dbReference>
<dbReference type="InterPro" id="IPR025662">
    <property type="entry name" value="Sigma_54_int_dom_ATP-bd_1"/>
</dbReference>
<dbReference type="Pfam" id="PF01590">
    <property type="entry name" value="GAF"/>
    <property type="match status" value="1"/>
</dbReference>
<dbReference type="InterPro" id="IPR025943">
    <property type="entry name" value="Sigma_54_int_dom_ATP-bd_2"/>
</dbReference>
<dbReference type="Proteomes" id="UP000698963">
    <property type="component" value="Unassembled WGS sequence"/>
</dbReference>
<dbReference type="CDD" id="cd00009">
    <property type="entry name" value="AAA"/>
    <property type="match status" value="1"/>
</dbReference>
<dbReference type="FunFam" id="3.40.50.300:FF:000006">
    <property type="entry name" value="DNA-binding transcriptional regulator NtrC"/>
    <property type="match status" value="1"/>
</dbReference>
<feature type="domain" description="Sigma-54 factor interaction" evidence="6">
    <location>
        <begin position="341"/>
        <end position="571"/>
    </location>
</feature>
<evidence type="ECO:0000313" key="7">
    <source>
        <dbReference type="EMBL" id="HJD96362.1"/>
    </source>
</evidence>
<organism evidence="7 8">
    <name type="scientific">Mailhella massiliensis</name>
    <dbReference type="NCBI Taxonomy" id="1903261"/>
    <lineage>
        <taxon>Bacteria</taxon>
        <taxon>Pseudomonadati</taxon>
        <taxon>Thermodesulfobacteriota</taxon>
        <taxon>Desulfovibrionia</taxon>
        <taxon>Desulfovibrionales</taxon>
        <taxon>Desulfovibrionaceae</taxon>
        <taxon>Mailhella</taxon>
    </lineage>
</organism>
<dbReference type="InterPro" id="IPR025944">
    <property type="entry name" value="Sigma_54_int_dom_CS"/>
</dbReference>
<evidence type="ECO:0000259" key="6">
    <source>
        <dbReference type="PROSITE" id="PS50045"/>
    </source>
</evidence>
<proteinExistence type="predicted"/>